<evidence type="ECO:0000313" key="7">
    <source>
        <dbReference type="EMBL" id="KAF3572761.1"/>
    </source>
</evidence>
<evidence type="ECO:0000256" key="1">
    <source>
        <dbReference type="ARBA" id="ARBA00004123"/>
    </source>
</evidence>
<dbReference type="PANTHER" id="PTHR31945:SF93">
    <property type="entry name" value="BHLH DOMAIN-CONTAINING PROTEIN"/>
    <property type="match status" value="1"/>
</dbReference>
<evidence type="ECO:0000256" key="2">
    <source>
        <dbReference type="ARBA" id="ARBA00023015"/>
    </source>
</evidence>
<feature type="coiled-coil region" evidence="5">
    <location>
        <begin position="190"/>
        <end position="217"/>
    </location>
</feature>
<keyword evidence="2" id="KW-0805">Transcription regulation</keyword>
<protein>
    <recommendedName>
        <fullName evidence="6">BHLH domain-containing protein</fullName>
    </recommendedName>
</protein>
<dbReference type="Gene3D" id="4.10.280.10">
    <property type="entry name" value="Helix-loop-helix DNA-binding domain"/>
    <property type="match status" value="1"/>
</dbReference>
<dbReference type="InterPro" id="IPR036638">
    <property type="entry name" value="HLH_DNA-bd_sf"/>
</dbReference>
<dbReference type="InterPro" id="IPR011598">
    <property type="entry name" value="bHLH_dom"/>
</dbReference>
<reference evidence="7" key="1">
    <citation type="submission" date="2019-12" db="EMBL/GenBank/DDBJ databases">
        <title>Genome sequencing and annotation of Brassica cretica.</title>
        <authorList>
            <person name="Studholme D.J."/>
            <person name="Sarris P."/>
        </authorList>
    </citation>
    <scope>NUCLEOTIDE SEQUENCE</scope>
    <source>
        <strain evidence="7">PFS-109/04</strain>
        <tissue evidence="7">Leaf</tissue>
    </source>
</reference>
<accession>A0A8S9RJ83</accession>
<dbReference type="GO" id="GO:0003700">
    <property type="term" value="F:DNA-binding transcription factor activity"/>
    <property type="evidence" value="ECO:0007669"/>
    <property type="project" value="TreeGrafter"/>
</dbReference>
<dbReference type="Proteomes" id="UP000712600">
    <property type="component" value="Unassembled WGS sequence"/>
</dbReference>
<organism evidence="7 8">
    <name type="scientific">Brassica cretica</name>
    <name type="common">Mustard</name>
    <dbReference type="NCBI Taxonomy" id="69181"/>
    <lineage>
        <taxon>Eukaryota</taxon>
        <taxon>Viridiplantae</taxon>
        <taxon>Streptophyta</taxon>
        <taxon>Embryophyta</taxon>
        <taxon>Tracheophyta</taxon>
        <taxon>Spermatophyta</taxon>
        <taxon>Magnoliopsida</taxon>
        <taxon>eudicotyledons</taxon>
        <taxon>Gunneridae</taxon>
        <taxon>Pentapetalae</taxon>
        <taxon>rosids</taxon>
        <taxon>malvids</taxon>
        <taxon>Brassicales</taxon>
        <taxon>Brassicaceae</taxon>
        <taxon>Brassiceae</taxon>
        <taxon>Brassica</taxon>
    </lineage>
</organism>
<proteinExistence type="predicted"/>
<dbReference type="GO" id="GO:0005634">
    <property type="term" value="C:nucleus"/>
    <property type="evidence" value="ECO:0007669"/>
    <property type="project" value="UniProtKB-SubCell"/>
</dbReference>
<sequence>MSVRFIEWVGCCCSGSYIDKNIKHENVEEEEEEEERQKMGSICRDEHNKHHIRSLACEALSRFPLFIPLYPGIHGEVVMSKSPKWLVNSSPGSKHDIFRTRVLVPVRDGLVELFSFTMPFTEQTLPCGEQAPCLMNNKEEDVVMQDLTKENFKSKNLHSERKRRERINQRIYALRAIVPVITKMNKNGTLSDAVDYISELLVEKQKLEDELSGINEVECRAEEEAVIANPEAEKVSSKLNKNVNNEVNLEVHETSEGDFLIRVAQKHKRDRFKRLIEAVESCGLEIINVSFTRLDLTVMTILNVKANKYGITREDLRDLLFKMIITSVA</sequence>
<dbReference type="SMART" id="SM00353">
    <property type="entry name" value="HLH"/>
    <property type="match status" value="1"/>
</dbReference>
<dbReference type="Pfam" id="PF00010">
    <property type="entry name" value="HLH"/>
    <property type="match status" value="1"/>
</dbReference>
<keyword evidence="5" id="KW-0175">Coiled coil</keyword>
<comment type="caution">
    <text evidence="7">The sequence shown here is derived from an EMBL/GenBank/DDBJ whole genome shotgun (WGS) entry which is preliminary data.</text>
</comment>
<dbReference type="PANTHER" id="PTHR31945">
    <property type="entry name" value="TRANSCRIPTION FACTOR SCREAM2-RELATED"/>
    <property type="match status" value="1"/>
</dbReference>
<gene>
    <name evidence="7" type="ORF">F2Q69_00063580</name>
</gene>
<keyword evidence="4" id="KW-0539">Nucleus</keyword>
<evidence type="ECO:0000256" key="4">
    <source>
        <dbReference type="ARBA" id="ARBA00023242"/>
    </source>
</evidence>
<dbReference type="GO" id="GO:0046983">
    <property type="term" value="F:protein dimerization activity"/>
    <property type="evidence" value="ECO:0007669"/>
    <property type="project" value="InterPro"/>
</dbReference>
<dbReference type="InterPro" id="IPR051358">
    <property type="entry name" value="TF_AMS/ICE1/BHLH6-like"/>
</dbReference>
<feature type="domain" description="BHLH" evidence="6">
    <location>
        <begin position="151"/>
        <end position="200"/>
    </location>
</feature>
<evidence type="ECO:0000313" key="8">
    <source>
        <dbReference type="Proteomes" id="UP000712600"/>
    </source>
</evidence>
<dbReference type="SUPFAM" id="SSF47459">
    <property type="entry name" value="HLH, helix-loop-helix DNA-binding domain"/>
    <property type="match status" value="1"/>
</dbReference>
<evidence type="ECO:0000259" key="6">
    <source>
        <dbReference type="PROSITE" id="PS50888"/>
    </source>
</evidence>
<comment type="subcellular location">
    <subcellularLocation>
        <location evidence="1">Nucleus</location>
    </subcellularLocation>
</comment>
<evidence type="ECO:0000256" key="3">
    <source>
        <dbReference type="ARBA" id="ARBA00023163"/>
    </source>
</evidence>
<keyword evidence="3" id="KW-0804">Transcription</keyword>
<feature type="non-terminal residue" evidence="7">
    <location>
        <position position="1"/>
    </location>
</feature>
<dbReference type="EMBL" id="QGKX02000095">
    <property type="protein sequence ID" value="KAF3572761.1"/>
    <property type="molecule type" value="Genomic_DNA"/>
</dbReference>
<dbReference type="InterPro" id="IPR025610">
    <property type="entry name" value="MYC/MYB_N"/>
</dbReference>
<dbReference type="AlphaFoldDB" id="A0A8S9RJ83"/>
<dbReference type="GO" id="GO:0043565">
    <property type="term" value="F:sequence-specific DNA binding"/>
    <property type="evidence" value="ECO:0007669"/>
    <property type="project" value="TreeGrafter"/>
</dbReference>
<evidence type="ECO:0000256" key="5">
    <source>
        <dbReference type="SAM" id="Coils"/>
    </source>
</evidence>
<dbReference type="Pfam" id="PF14215">
    <property type="entry name" value="bHLH-MYC_N"/>
    <property type="match status" value="1"/>
</dbReference>
<name>A0A8S9RJ83_BRACR</name>
<dbReference type="PROSITE" id="PS50888">
    <property type="entry name" value="BHLH"/>
    <property type="match status" value="1"/>
</dbReference>